<proteinExistence type="predicted"/>
<organism evidence="1">
    <name type="scientific">marine sediment metagenome</name>
    <dbReference type="NCBI Taxonomy" id="412755"/>
    <lineage>
        <taxon>unclassified sequences</taxon>
        <taxon>metagenomes</taxon>
        <taxon>ecological metagenomes</taxon>
    </lineage>
</organism>
<evidence type="ECO:0000313" key="1">
    <source>
        <dbReference type="EMBL" id="GAH89294.1"/>
    </source>
</evidence>
<name>X1KGL9_9ZZZZ</name>
<accession>X1KGL9</accession>
<gene>
    <name evidence="1" type="ORF">S03H2_60485</name>
</gene>
<reference evidence="1" key="1">
    <citation type="journal article" date="2014" name="Front. Microbiol.">
        <title>High frequency of phylogenetically diverse reductive dehalogenase-homologous genes in deep subseafloor sedimentary metagenomes.</title>
        <authorList>
            <person name="Kawai M."/>
            <person name="Futagami T."/>
            <person name="Toyoda A."/>
            <person name="Takaki Y."/>
            <person name="Nishi S."/>
            <person name="Hori S."/>
            <person name="Arai W."/>
            <person name="Tsubouchi T."/>
            <person name="Morono Y."/>
            <person name="Uchiyama I."/>
            <person name="Ito T."/>
            <person name="Fujiyama A."/>
            <person name="Inagaki F."/>
            <person name="Takami H."/>
        </authorList>
    </citation>
    <scope>NUCLEOTIDE SEQUENCE</scope>
    <source>
        <strain evidence="1">Expedition CK06-06</strain>
    </source>
</reference>
<comment type="caution">
    <text evidence="1">The sequence shown here is derived from an EMBL/GenBank/DDBJ whole genome shotgun (WGS) entry which is preliminary data.</text>
</comment>
<dbReference type="EMBL" id="BARU01038978">
    <property type="protein sequence ID" value="GAH89294.1"/>
    <property type="molecule type" value="Genomic_DNA"/>
</dbReference>
<protein>
    <submittedName>
        <fullName evidence="1">Uncharacterized protein</fullName>
    </submittedName>
</protein>
<sequence>MIAEWDIAILKRWLKLAKVEGTDAIRVVSGDNPNTYVVTVGKPDKGMEHLFSWYECSLPVA</sequence>
<dbReference type="AlphaFoldDB" id="X1KGL9"/>